<gene>
    <name evidence="1" type="ORF">ABXS05_26135</name>
</gene>
<evidence type="ECO:0000313" key="2">
    <source>
        <dbReference type="Proteomes" id="UP001555786"/>
    </source>
</evidence>
<comment type="caution">
    <text evidence="1">The sequence shown here is derived from an EMBL/GenBank/DDBJ whole genome shotgun (WGS) entry which is preliminary data.</text>
</comment>
<protein>
    <submittedName>
        <fullName evidence="1">Uncharacterized protein</fullName>
    </submittedName>
</protein>
<dbReference type="RefSeq" id="WP_311939414.1">
    <property type="nucleotide sequence ID" value="NZ_JAVSCS010000024.1"/>
</dbReference>
<dbReference type="EMBL" id="JBFNQD010000011">
    <property type="protein sequence ID" value="MEW9309056.1"/>
    <property type="molecule type" value="Genomic_DNA"/>
</dbReference>
<name>A0ABV3PTX0_9HYPH</name>
<accession>A0ABV3PTX0</accession>
<dbReference type="Proteomes" id="UP001555786">
    <property type="component" value="Unassembled WGS sequence"/>
</dbReference>
<sequence length="157" mass="17258">MVEIISKRDGPRREDAALRRLLSENRTTITRLADQFSAGAYSASKVAKPKPQPKGLIFHDMSAGAPSEEPLARIRVSLNGRVIMVDENTSRQLHHLGQITTRDGGEVFVLATSENGFFAPLDEPIATLLAGLDNQTLSGDHTEEWLVAEIGRRLDLE</sequence>
<evidence type="ECO:0000313" key="1">
    <source>
        <dbReference type="EMBL" id="MEW9309056.1"/>
    </source>
</evidence>
<keyword evidence="2" id="KW-1185">Reference proteome</keyword>
<reference evidence="1 2" key="1">
    <citation type="submission" date="2024-07" db="EMBL/GenBank/DDBJ databases">
        <title>Description of Labrys sedimenti sp. nov., isolated from a diclofenac-degrading enrichment culture.</title>
        <authorList>
            <person name="Tancsics A."/>
            <person name="Csepanyi A."/>
        </authorList>
    </citation>
    <scope>NUCLEOTIDE SEQUENCE [LARGE SCALE GENOMIC DNA]</scope>
    <source>
        <strain evidence="1 2">LMG 23578</strain>
    </source>
</reference>
<organism evidence="1 2">
    <name type="scientific">Labrys neptuniae</name>
    <dbReference type="NCBI Taxonomy" id="376174"/>
    <lineage>
        <taxon>Bacteria</taxon>
        <taxon>Pseudomonadati</taxon>
        <taxon>Pseudomonadota</taxon>
        <taxon>Alphaproteobacteria</taxon>
        <taxon>Hyphomicrobiales</taxon>
        <taxon>Xanthobacteraceae</taxon>
        <taxon>Labrys</taxon>
    </lineage>
</organism>
<proteinExistence type="predicted"/>